<accession>A0A0P1ESH4</accession>
<evidence type="ECO:0000313" key="1">
    <source>
        <dbReference type="EMBL" id="CUH46393.1"/>
    </source>
</evidence>
<sequence>MTLSLGQGKIAIGRHAAQNLGMEACIQMLERIQAAVDEPIMLNGTSVYMSRSIESCLRSTLPDVAFAEWIDATGAALAEAQRNGPATIRAFSSETQRRARVRANLRNEFIAALDSGEIRP</sequence>
<name>A0A0P1ESH4_9RHOB</name>
<evidence type="ECO:0000313" key="2">
    <source>
        <dbReference type="Proteomes" id="UP000050783"/>
    </source>
</evidence>
<gene>
    <name evidence="1" type="ORF">RUA4292_00558</name>
</gene>
<dbReference type="GeneID" id="83883168"/>
<dbReference type="EMBL" id="CYPU01000011">
    <property type="protein sequence ID" value="CUH46393.1"/>
    <property type="molecule type" value="Genomic_DNA"/>
</dbReference>
<dbReference type="Proteomes" id="UP000050783">
    <property type="component" value="Unassembled WGS sequence"/>
</dbReference>
<proteinExistence type="predicted"/>
<organism evidence="1 2">
    <name type="scientific">Ruegeria atlantica</name>
    <dbReference type="NCBI Taxonomy" id="81569"/>
    <lineage>
        <taxon>Bacteria</taxon>
        <taxon>Pseudomonadati</taxon>
        <taxon>Pseudomonadota</taxon>
        <taxon>Alphaproteobacteria</taxon>
        <taxon>Rhodobacterales</taxon>
        <taxon>Roseobacteraceae</taxon>
        <taxon>Ruegeria</taxon>
    </lineage>
</organism>
<dbReference type="AlphaFoldDB" id="A0A0P1ESH4"/>
<dbReference type="RefSeq" id="WP_306346055.1">
    <property type="nucleotide sequence ID" value="NZ_CYPU01000011.1"/>
</dbReference>
<reference evidence="1 2" key="1">
    <citation type="submission" date="2015-09" db="EMBL/GenBank/DDBJ databases">
        <authorList>
            <consortium name="Swine Surveillance"/>
        </authorList>
    </citation>
    <scope>NUCLEOTIDE SEQUENCE [LARGE SCALE GENOMIC DNA]</scope>
    <source>
        <strain evidence="1 2">CECT 4292</strain>
    </source>
</reference>
<protein>
    <submittedName>
        <fullName evidence="1">Uncharacterized protein</fullName>
    </submittedName>
</protein>